<dbReference type="SMART" id="SM00355">
    <property type="entry name" value="ZnF_C2H2"/>
    <property type="match status" value="10"/>
</dbReference>
<keyword evidence="9" id="KW-0539">Nucleus</keyword>
<feature type="domain" description="C2H2-type" evidence="11">
    <location>
        <begin position="670"/>
        <end position="697"/>
    </location>
</feature>
<organism evidence="12 13">
    <name type="scientific">Mytilus galloprovincialis</name>
    <name type="common">Mediterranean mussel</name>
    <dbReference type="NCBI Taxonomy" id="29158"/>
    <lineage>
        <taxon>Eukaryota</taxon>
        <taxon>Metazoa</taxon>
        <taxon>Spiralia</taxon>
        <taxon>Lophotrochozoa</taxon>
        <taxon>Mollusca</taxon>
        <taxon>Bivalvia</taxon>
        <taxon>Autobranchia</taxon>
        <taxon>Pteriomorphia</taxon>
        <taxon>Mytilida</taxon>
        <taxon>Mytiloidea</taxon>
        <taxon>Mytilidae</taxon>
        <taxon>Mytilinae</taxon>
        <taxon>Mytilus</taxon>
    </lineage>
</organism>
<evidence type="ECO:0000256" key="3">
    <source>
        <dbReference type="ARBA" id="ARBA00022737"/>
    </source>
</evidence>
<dbReference type="SUPFAM" id="SSF57667">
    <property type="entry name" value="beta-beta-alpha zinc fingers"/>
    <property type="match status" value="5"/>
</dbReference>
<dbReference type="Gene3D" id="3.30.160.60">
    <property type="entry name" value="Classic Zinc Finger"/>
    <property type="match status" value="7"/>
</dbReference>
<dbReference type="AlphaFoldDB" id="A0A8B6CMB1"/>
<keyword evidence="6" id="KW-0805">Transcription regulation</keyword>
<evidence type="ECO:0000256" key="2">
    <source>
        <dbReference type="ARBA" id="ARBA00022723"/>
    </source>
</evidence>
<evidence type="ECO:0000259" key="11">
    <source>
        <dbReference type="PROSITE" id="PS50157"/>
    </source>
</evidence>
<dbReference type="Pfam" id="PF00096">
    <property type="entry name" value="zf-C2H2"/>
    <property type="match status" value="5"/>
</dbReference>
<protein>
    <recommendedName>
        <fullName evidence="11">C2H2-type domain-containing protein</fullName>
    </recommendedName>
</protein>
<evidence type="ECO:0000313" key="13">
    <source>
        <dbReference type="Proteomes" id="UP000596742"/>
    </source>
</evidence>
<feature type="domain" description="C2H2-type" evidence="11">
    <location>
        <begin position="544"/>
        <end position="571"/>
    </location>
</feature>
<feature type="domain" description="C2H2-type" evidence="11">
    <location>
        <begin position="572"/>
        <end position="599"/>
    </location>
</feature>
<dbReference type="InterPro" id="IPR013087">
    <property type="entry name" value="Znf_C2H2_type"/>
</dbReference>
<comment type="subcellular location">
    <subcellularLocation>
        <location evidence="1">Nucleus</location>
    </subcellularLocation>
</comment>
<feature type="domain" description="C2H2-type" evidence="11">
    <location>
        <begin position="517"/>
        <end position="544"/>
    </location>
</feature>
<dbReference type="PROSITE" id="PS00028">
    <property type="entry name" value="ZINC_FINGER_C2H2_1"/>
    <property type="match status" value="8"/>
</dbReference>
<dbReference type="PANTHER" id="PTHR23235:SF120">
    <property type="entry name" value="KRUPPEL-LIKE FACTOR 15"/>
    <property type="match status" value="1"/>
</dbReference>
<feature type="domain" description="C2H2-type" evidence="11">
    <location>
        <begin position="726"/>
        <end position="748"/>
    </location>
</feature>
<feature type="domain" description="C2H2-type" evidence="11">
    <location>
        <begin position="698"/>
        <end position="725"/>
    </location>
</feature>
<name>A0A8B6CMB1_MYTGA</name>
<keyword evidence="7" id="KW-0238">DNA-binding</keyword>
<keyword evidence="4 10" id="KW-0863">Zinc-finger</keyword>
<evidence type="ECO:0000256" key="8">
    <source>
        <dbReference type="ARBA" id="ARBA00023163"/>
    </source>
</evidence>
<dbReference type="GO" id="GO:0008270">
    <property type="term" value="F:zinc ion binding"/>
    <property type="evidence" value="ECO:0007669"/>
    <property type="project" value="UniProtKB-KW"/>
</dbReference>
<dbReference type="GO" id="GO:0005634">
    <property type="term" value="C:nucleus"/>
    <property type="evidence" value="ECO:0007669"/>
    <property type="project" value="UniProtKB-SubCell"/>
</dbReference>
<evidence type="ECO:0000256" key="9">
    <source>
        <dbReference type="ARBA" id="ARBA00023242"/>
    </source>
</evidence>
<accession>A0A8B6CMB1</accession>
<keyword evidence="2" id="KW-0479">Metal-binding</keyword>
<evidence type="ECO:0000256" key="6">
    <source>
        <dbReference type="ARBA" id="ARBA00023015"/>
    </source>
</evidence>
<sequence length="828" mass="94964">MQTAEAVCLDCCVCGRESKEMRLIGSKRTINLSELLAKYGGISKQQGKICRNCFTKLKTVHKNASKIRQQCLNTQAKTKQCHQALQALLTNVNEDSIKDGKEIYVQVQATELAIFKEENLMPEELIYKPVTIDMKEKIKYLEMEVLQLKSDLQYLRELHKTNLRIMTNTCLENMQKVMNKVSGITANELQHEDILDDTEISINKPFSSRMKGCSSNAMDHLYCKDINIKVEPESDIDDTPNHSLPTDYIDQFQNSPVTLNTIKTEQQRPSSGLNISNIRTISGEISDDVIEYSTTMTPKSKSIINVKRKRTSADEENYKDKEVKSLKLDNIDHPNIIKEKTSMVSLDTSVTKPFVVVGEHYKQITQNTSKQLQNILNLSHLNMKKENIAINENMMTHKPIIFPVIIQKALPAGSQILRNELLKKDVIIRGSPLKTENMNMKNQVVFNVNSSPNKEQTEKGSYSASFQVKYHKICPKPSKDVDVSKLPECGNDGMEVKAEETKNYYPRPQLPIPNKSQICYVCGKFIEKRDSMTSHLKTHSEKMYKCNICDRAFVRKNHMLEHLNTHSRVKPYVCHLCGKEIRFESSFIKHMKIHKGDKRHSCDDCGKRFMDKSSLLNHIRKWHDSNNGENKKQRTFTCKTSGCGKKYLDICELRKHQLEHPSEKHETEPNVCPDCNERFDNAEACEKHIPVHLENLPYGCGTCGKSFSKTVHLQTHMAVHTKKSRFRCSTCSLVFFSGKSFTEHVKTHKDTVNMCDDCGQSFPDVRTLEDHIPEHSREDLLYGCGFCDKGFSKPSHLKYHMKKHEFDEEDGLSLMKECRNVDNQTMKG</sequence>
<dbReference type="Proteomes" id="UP000596742">
    <property type="component" value="Unassembled WGS sequence"/>
</dbReference>
<evidence type="ECO:0000313" key="12">
    <source>
        <dbReference type="EMBL" id="VDI07082.1"/>
    </source>
</evidence>
<keyword evidence="5" id="KW-0862">Zinc</keyword>
<feature type="domain" description="C2H2-type" evidence="11">
    <location>
        <begin position="782"/>
        <end position="809"/>
    </location>
</feature>
<comment type="caution">
    <text evidence="12">The sequence shown here is derived from an EMBL/GenBank/DDBJ whole genome shotgun (WGS) entry which is preliminary data.</text>
</comment>
<evidence type="ECO:0000256" key="1">
    <source>
        <dbReference type="ARBA" id="ARBA00004123"/>
    </source>
</evidence>
<feature type="domain" description="C2H2-type" evidence="11">
    <location>
        <begin position="636"/>
        <end position="665"/>
    </location>
</feature>
<dbReference type="PROSITE" id="PS50157">
    <property type="entry name" value="ZINC_FINGER_C2H2_2"/>
    <property type="match status" value="10"/>
</dbReference>
<dbReference type="FunFam" id="3.30.160.60:FF:000045">
    <property type="entry name" value="ZFP69 zinc finger protein B"/>
    <property type="match status" value="1"/>
</dbReference>
<keyword evidence="13" id="KW-1185">Reference proteome</keyword>
<dbReference type="GO" id="GO:0000978">
    <property type="term" value="F:RNA polymerase II cis-regulatory region sequence-specific DNA binding"/>
    <property type="evidence" value="ECO:0007669"/>
    <property type="project" value="TreeGrafter"/>
</dbReference>
<dbReference type="GO" id="GO:0000981">
    <property type="term" value="F:DNA-binding transcription factor activity, RNA polymerase II-specific"/>
    <property type="evidence" value="ECO:0007669"/>
    <property type="project" value="TreeGrafter"/>
</dbReference>
<evidence type="ECO:0000256" key="5">
    <source>
        <dbReference type="ARBA" id="ARBA00022833"/>
    </source>
</evidence>
<feature type="domain" description="C2H2-type" evidence="11">
    <location>
        <begin position="753"/>
        <end position="780"/>
    </location>
</feature>
<keyword evidence="3" id="KW-0677">Repeat</keyword>
<evidence type="ECO:0000256" key="10">
    <source>
        <dbReference type="PROSITE-ProRule" id="PRU00042"/>
    </source>
</evidence>
<evidence type="ECO:0000256" key="7">
    <source>
        <dbReference type="ARBA" id="ARBA00023125"/>
    </source>
</evidence>
<dbReference type="FunFam" id="3.30.160.60:FF:000100">
    <property type="entry name" value="Zinc finger 45-like"/>
    <property type="match status" value="1"/>
</dbReference>
<evidence type="ECO:0000256" key="4">
    <source>
        <dbReference type="ARBA" id="ARBA00022771"/>
    </source>
</evidence>
<dbReference type="InterPro" id="IPR036236">
    <property type="entry name" value="Znf_C2H2_sf"/>
</dbReference>
<feature type="domain" description="C2H2-type" evidence="11">
    <location>
        <begin position="600"/>
        <end position="628"/>
    </location>
</feature>
<dbReference type="PANTHER" id="PTHR23235">
    <property type="entry name" value="KRUEPPEL-LIKE TRANSCRIPTION FACTOR"/>
    <property type="match status" value="1"/>
</dbReference>
<dbReference type="OrthoDB" id="6077919at2759"/>
<proteinExistence type="predicted"/>
<keyword evidence="8" id="KW-0804">Transcription</keyword>
<reference evidence="12" key="1">
    <citation type="submission" date="2018-11" db="EMBL/GenBank/DDBJ databases">
        <authorList>
            <person name="Alioto T."/>
            <person name="Alioto T."/>
        </authorList>
    </citation>
    <scope>NUCLEOTIDE SEQUENCE</scope>
</reference>
<dbReference type="FunFam" id="3.30.160.60:FF:001228">
    <property type="entry name" value="Zinc finger protein 236"/>
    <property type="match status" value="1"/>
</dbReference>
<dbReference type="EMBL" id="UYJE01002001">
    <property type="protein sequence ID" value="VDI07082.1"/>
    <property type="molecule type" value="Genomic_DNA"/>
</dbReference>
<gene>
    <name evidence="12" type="ORF">MGAL_10B089792</name>
</gene>